<protein>
    <submittedName>
        <fullName evidence="2">Uncharacterized protein</fullName>
    </submittedName>
</protein>
<reference evidence="2" key="1">
    <citation type="submission" date="2020-10" db="EMBL/GenBank/DDBJ databases">
        <authorList>
            <person name="Han B."/>
            <person name="Lu T."/>
            <person name="Zhao Q."/>
            <person name="Huang X."/>
            <person name="Zhao Y."/>
        </authorList>
    </citation>
    <scope>NUCLEOTIDE SEQUENCE</scope>
</reference>
<evidence type="ECO:0000256" key="1">
    <source>
        <dbReference type="SAM" id="SignalP"/>
    </source>
</evidence>
<accession>A0A811RGB8</accession>
<dbReference type="AlphaFoldDB" id="A0A811RGB8"/>
<evidence type="ECO:0000313" key="3">
    <source>
        <dbReference type="Proteomes" id="UP000604825"/>
    </source>
</evidence>
<keyword evidence="1" id="KW-0732">Signal</keyword>
<evidence type="ECO:0000313" key="2">
    <source>
        <dbReference type="EMBL" id="CAD6269367.1"/>
    </source>
</evidence>
<name>A0A811RGB8_9POAL</name>
<dbReference type="EMBL" id="CAJGYO010000015">
    <property type="protein sequence ID" value="CAD6269367.1"/>
    <property type="molecule type" value="Genomic_DNA"/>
</dbReference>
<organism evidence="2 3">
    <name type="scientific">Miscanthus lutarioriparius</name>
    <dbReference type="NCBI Taxonomy" id="422564"/>
    <lineage>
        <taxon>Eukaryota</taxon>
        <taxon>Viridiplantae</taxon>
        <taxon>Streptophyta</taxon>
        <taxon>Embryophyta</taxon>
        <taxon>Tracheophyta</taxon>
        <taxon>Spermatophyta</taxon>
        <taxon>Magnoliopsida</taxon>
        <taxon>Liliopsida</taxon>
        <taxon>Poales</taxon>
        <taxon>Poaceae</taxon>
        <taxon>PACMAD clade</taxon>
        <taxon>Panicoideae</taxon>
        <taxon>Andropogonodae</taxon>
        <taxon>Andropogoneae</taxon>
        <taxon>Saccharinae</taxon>
        <taxon>Miscanthus</taxon>
    </lineage>
</organism>
<feature type="signal peptide" evidence="1">
    <location>
        <begin position="1"/>
        <end position="26"/>
    </location>
</feature>
<feature type="chain" id="PRO_5032602316" evidence="1">
    <location>
        <begin position="27"/>
        <end position="93"/>
    </location>
</feature>
<proteinExistence type="predicted"/>
<comment type="caution">
    <text evidence="2">The sequence shown here is derived from an EMBL/GenBank/DDBJ whole genome shotgun (WGS) entry which is preliminary data.</text>
</comment>
<dbReference type="Proteomes" id="UP000604825">
    <property type="component" value="Unassembled WGS sequence"/>
</dbReference>
<gene>
    <name evidence="2" type="ORF">NCGR_LOCUS52671</name>
</gene>
<keyword evidence="3" id="KW-1185">Reference proteome</keyword>
<sequence length="93" mass="9629">MGSKPVVLPAMVIIAMVLLFAAFAQARPYGDALPDVAHEDGVLINQSDDGAFDLNQAGATLPVSQEVTAGFALDGERPSVLTIHANAGLNAHF</sequence>